<gene>
    <name evidence="1" type="ORF">MANES_04G041900</name>
</gene>
<dbReference type="PANTHER" id="PTHR46692:SF1">
    <property type="entry name" value="NUCLEOSIDE HYDROLASE 3-RELATED"/>
    <property type="match status" value="1"/>
</dbReference>
<protein>
    <submittedName>
        <fullName evidence="1">Uncharacterized protein</fullName>
    </submittedName>
</protein>
<name>A0A2C9VZE7_MANES</name>
<organism evidence="1">
    <name type="scientific">Manihot esculenta</name>
    <name type="common">Cassava</name>
    <name type="synonym">Jatropha manihot</name>
    <dbReference type="NCBI Taxonomy" id="3983"/>
    <lineage>
        <taxon>Eukaryota</taxon>
        <taxon>Viridiplantae</taxon>
        <taxon>Streptophyta</taxon>
        <taxon>Embryophyta</taxon>
        <taxon>Tracheophyta</taxon>
        <taxon>Spermatophyta</taxon>
        <taxon>Magnoliopsida</taxon>
        <taxon>eudicotyledons</taxon>
        <taxon>Gunneridae</taxon>
        <taxon>Pentapetalae</taxon>
        <taxon>rosids</taxon>
        <taxon>fabids</taxon>
        <taxon>Malpighiales</taxon>
        <taxon>Euphorbiaceae</taxon>
        <taxon>Crotonoideae</taxon>
        <taxon>Manihoteae</taxon>
        <taxon>Manihot</taxon>
    </lineage>
</organism>
<sequence>MWDSFTSGVAVSSLRNLHNQNEENEFAEMEYMNIL</sequence>
<dbReference type="PANTHER" id="PTHR46692">
    <property type="entry name" value="INOSINE-URIDINE PREFERRING NUCLEOSIDE HYDROLASE FAMILY PROTEIN"/>
    <property type="match status" value="1"/>
</dbReference>
<accession>A0A2C9VZE7</accession>
<dbReference type="AlphaFoldDB" id="A0A2C9VZE7"/>
<evidence type="ECO:0000313" key="1">
    <source>
        <dbReference type="EMBL" id="OAY51899.1"/>
    </source>
</evidence>
<reference evidence="1" key="1">
    <citation type="submission" date="2016-02" db="EMBL/GenBank/DDBJ databases">
        <title>WGS assembly of Manihot esculenta.</title>
        <authorList>
            <person name="Bredeson J.V."/>
            <person name="Prochnik S.E."/>
            <person name="Lyons J.B."/>
            <person name="Schmutz J."/>
            <person name="Grimwood J."/>
            <person name="Vrebalov J."/>
            <person name="Bart R.S."/>
            <person name="Amuge T."/>
            <person name="Ferguson M.E."/>
            <person name="Green R."/>
            <person name="Putnam N."/>
            <person name="Stites J."/>
            <person name="Rounsley S."/>
            <person name="Rokhsar D.S."/>
        </authorList>
    </citation>
    <scope>NUCLEOTIDE SEQUENCE [LARGE SCALE GENOMIC DNA]</scope>
    <source>
        <tissue evidence="1">Leaf</tissue>
    </source>
</reference>
<proteinExistence type="predicted"/>
<dbReference type="STRING" id="3983.A0A2C9VZE7"/>
<dbReference type="EMBL" id="CM004390">
    <property type="protein sequence ID" value="OAY51899.1"/>
    <property type="molecule type" value="Genomic_DNA"/>
</dbReference>